<dbReference type="EMBL" id="DLUI01000158">
    <property type="protein sequence ID" value="DAB37482.1"/>
    <property type="molecule type" value="Genomic_DNA"/>
</dbReference>
<reference evidence="2 3" key="1">
    <citation type="journal article" date="2017" name="Front. Microbiol.">
        <title>Comparative Genomic Analysis of the Class Epsilonproteobacteria and Proposed Reclassification to Epsilonbacteraeota (phyl. nov.).</title>
        <authorList>
            <person name="Waite D.W."/>
            <person name="Vanwonterghem I."/>
            <person name="Rinke C."/>
            <person name="Parks D.H."/>
            <person name="Zhang Y."/>
            <person name="Takai K."/>
            <person name="Sievert S.M."/>
            <person name="Simon J."/>
            <person name="Campbell B.J."/>
            <person name="Hanson T.E."/>
            <person name="Woyke T."/>
            <person name="Klotz M.G."/>
            <person name="Hugenholtz P."/>
        </authorList>
    </citation>
    <scope>NUCLEOTIDE SEQUENCE [LARGE SCALE GENOMIC DNA]</scope>
    <source>
        <strain evidence="2">UBA12443</strain>
    </source>
</reference>
<proteinExistence type="predicted"/>
<sequence>MTTSYTALADFGRALLKRPTLSEGLPMISEYAKQVSGAERCSIFIYNPKIQMLWTTLADGIEKIMVHQDDGIVGSTLKEGKPILVNNPYEDERFLHTIDKKTGFVTENIASIPIFDSNRRIIGVFQLLNKPNGFSPEDAKFMIFFAHYISGYIELAMLYDDQATLLSKGIE</sequence>
<dbReference type="Gene3D" id="3.30.450.40">
    <property type="match status" value="1"/>
</dbReference>
<protein>
    <submittedName>
        <fullName evidence="2">Guanylate cyclase</fullName>
    </submittedName>
</protein>
<evidence type="ECO:0000313" key="3">
    <source>
        <dbReference type="Proteomes" id="UP000228859"/>
    </source>
</evidence>
<name>A0A2D3W806_9BACT</name>
<dbReference type="Pfam" id="PF01590">
    <property type="entry name" value="GAF"/>
    <property type="match status" value="1"/>
</dbReference>
<dbReference type="InterPro" id="IPR029016">
    <property type="entry name" value="GAF-like_dom_sf"/>
</dbReference>
<dbReference type="Proteomes" id="UP000228859">
    <property type="component" value="Unassembled WGS sequence"/>
</dbReference>
<dbReference type="SMART" id="SM00065">
    <property type="entry name" value="GAF"/>
    <property type="match status" value="1"/>
</dbReference>
<evidence type="ECO:0000313" key="2">
    <source>
        <dbReference type="EMBL" id="DAB37482.1"/>
    </source>
</evidence>
<feature type="domain" description="GAF" evidence="1">
    <location>
        <begin position="20"/>
        <end position="163"/>
    </location>
</feature>
<organism evidence="2 3">
    <name type="scientific">Sulfuricurvum kujiense</name>
    <dbReference type="NCBI Taxonomy" id="148813"/>
    <lineage>
        <taxon>Bacteria</taxon>
        <taxon>Pseudomonadati</taxon>
        <taxon>Campylobacterota</taxon>
        <taxon>Epsilonproteobacteria</taxon>
        <taxon>Campylobacterales</taxon>
        <taxon>Sulfurimonadaceae</taxon>
        <taxon>Sulfuricurvum</taxon>
    </lineage>
</organism>
<dbReference type="InterPro" id="IPR003018">
    <property type="entry name" value="GAF"/>
</dbReference>
<comment type="caution">
    <text evidence="2">The sequence shown here is derived from an EMBL/GenBank/DDBJ whole genome shotgun (WGS) entry which is preliminary data.</text>
</comment>
<dbReference type="SUPFAM" id="SSF55781">
    <property type="entry name" value="GAF domain-like"/>
    <property type="match status" value="1"/>
</dbReference>
<accession>A0A2D3W806</accession>
<evidence type="ECO:0000259" key="1">
    <source>
        <dbReference type="SMART" id="SM00065"/>
    </source>
</evidence>
<gene>
    <name evidence="2" type="ORF">CFH83_10905</name>
</gene>
<dbReference type="AlphaFoldDB" id="A0A2D3W806"/>
<dbReference type="RefSeq" id="WP_294895827.1">
    <property type="nucleotide sequence ID" value="NZ_DLUI01000158.1"/>
</dbReference>